<name>A0A936TG97_9ACTN</name>
<reference evidence="3 4" key="1">
    <citation type="submission" date="2020-10" db="EMBL/GenBank/DDBJ databases">
        <title>Connecting structure to function with the recovery of over 1000 high-quality activated sludge metagenome-assembled genomes encoding full-length rRNA genes using long-read sequencing.</title>
        <authorList>
            <person name="Singleton C.M."/>
            <person name="Petriglieri F."/>
            <person name="Kristensen J.M."/>
            <person name="Kirkegaard R.H."/>
            <person name="Michaelsen T.Y."/>
            <person name="Andersen M.H."/>
            <person name="Karst S.M."/>
            <person name="Dueholm M.S."/>
            <person name="Nielsen P.H."/>
            <person name="Albertsen M."/>
        </authorList>
    </citation>
    <scope>NUCLEOTIDE SEQUENCE [LARGE SCALE GENOMIC DNA]</scope>
    <source>
        <strain evidence="3">Lyne_18-Q3-R50-59_MAXAC.006</strain>
    </source>
</reference>
<keyword evidence="1" id="KW-0472">Membrane</keyword>
<evidence type="ECO:0000313" key="3">
    <source>
        <dbReference type="EMBL" id="MBK9298887.1"/>
    </source>
</evidence>
<evidence type="ECO:0000313" key="4">
    <source>
        <dbReference type="Proteomes" id="UP000727993"/>
    </source>
</evidence>
<feature type="domain" description="LysM" evidence="2">
    <location>
        <begin position="103"/>
        <end position="149"/>
    </location>
</feature>
<keyword evidence="1" id="KW-1133">Transmembrane helix</keyword>
<organism evidence="3 4">
    <name type="scientific">Candidatus Neomicrothrix subdominans</name>
    <dbReference type="NCBI Taxonomy" id="2954438"/>
    <lineage>
        <taxon>Bacteria</taxon>
        <taxon>Bacillati</taxon>
        <taxon>Actinomycetota</taxon>
        <taxon>Acidimicrobiia</taxon>
        <taxon>Acidimicrobiales</taxon>
        <taxon>Microthrixaceae</taxon>
        <taxon>Candidatus Neomicrothrix</taxon>
    </lineage>
</organism>
<dbReference type="CDD" id="cd00118">
    <property type="entry name" value="LysM"/>
    <property type="match status" value="1"/>
</dbReference>
<keyword evidence="1" id="KW-0812">Transmembrane</keyword>
<dbReference type="Pfam" id="PF01476">
    <property type="entry name" value="LysM"/>
    <property type="match status" value="1"/>
</dbReference>
<evidence type="ECO:0000256" key="1">
    <source>
        <dbReference type="SAM" id="Phobius"/>
    </source>
</evidence>
<dbReference type="InterPro" id="IPR018392">
    <property type="entry name" value="LysM"/>
</dbReference>
<dbReference type="EMBL" id="JADJZA010000011">
    <property type="protein sequence ID" value="MBK9298887.1"/>
    <property type="molecule type" value="Genomic_DNA"/>
</dbReference>
<comment type="caution">
    <text evidence="3">The sequence shown here is derived from an EMBL/GenBank/DDBJ whole genome shotgun (WGS) entry which is preliminary data.</text>
</comment>
<feature type="transmembrane region" description="Helical" evidence="1">
    <location>
        <begin position="66"/>
        <end position="84"/>
    </location>
</feature>
<evidence type="ECO:0000259" key="2">
    <source>
        <dbReference type="Pfam" id="PF01476"/>
    </source>
</evidence>
<dbReference type="AlphaFoldDB" id="A0A936TG97"/>
<dbReference type="Gene3D" id="3.10.350.10">
    <property type="entry name" value="LysM domain"/>
    <property type="match status" value="1"/>
</dbReference>
<dbReference type="InterPro" id="IPR036779">
    <property type="entry name" value="LysM_dom_sf"/>
</dbReference>
<sequence length="151" mass="16337">MVALQTSDSNPRTEPIERATRLRVVDSERWSAAHPAVRARRGELAPTAPVRPSVRRSRWVYLRRRAVAALVLLALMWAAIAVVTEMVGGGSGSAGAAEDVRTHVVVPGDTWWSLAGELDRPGDIRDAVDSIIELNGSEDLRAGQRVVLPLG</sequence>
<proteinExistence type="predicted"/>
<dbReference type="Proteomes" id="UP000727993">
    <property type="component" value="Unassembled WGS sequence"/>
</dbReference>
<accession>A0A936TG97</accession>
<protein>
    <submittedName>
        <fullName evidence="3">LysM peptidoglycan-binding domain-containing protein</fullName>
    </submittedName>
</protein>
<gene>
    <name evidence="3" type="ORF">IPN02_19060</name>
</gene>